<evidence type="ECO:0000256" key="8">
    <source>
        <dbReference type="ARBA" id="ARBA00023157"/>
    </source>
</evidence>
<dbReference type="EC" id="3.2.1.14" evidence="3"/>
<dbReference type="Pfam" id="PF00704">
    <property type="entry name" value="Glyco_hydro_18"/>
    <property type="match status" value="4"/>
</dbReference>
<dbReference type="InterPro" id="IPR001579">
    <property type="entry name" value="Glyco_hydro_18_chit_AS"/>
</dbReference>
<evidence type="ECO:0000259" key="15">
    <source>
        <dbReference type="PROSITE" id="PS51910"/>
    </source>
</evidence>
<dbReference type="Gene3D" id="3.10.50.10">
    <property type="match status" value="4"/>
</dbReference>
<feature type="domain" description="Chitin-binding type-2" evidence="14">
    <location>
        <begin position="982"/>
        <end position="1036"/>
    </location>
</feature>
<feature type="domain" description="GH18" evidence="15">
    <location>
        <begin position="484"/>
        <end position="856"/>
    </location>
</feature>
<dbReference type="SMART" id="SM00494">
    <property type="entry name" value="ChtBD2"/>
    <property type="match status" value="4"/>
</dbReference>
<evidence type="ECO:0000256" key="3">
    <source>
        <dbReference type="ARBA" id="ARBA00012729"/>
    </source>
</evidence>
<evidence type="ECO:0000256" key="10">
    <source>
        <dbReference type="ARBA" id="ARBA00023295"/>
    </source>
</evidence>
<organism evidence="16 17">
    <name type="scientific">Acyrthosiphon pisum</name>
    <name type="common">Pea aphid</name>
    <dbReference type="NCBI Taxonomy" id="7029"/>
    <lineage>
        <taxon>Eukaryota</taxon>
        <taxon>Metazoa</taxon>
        <taxon>Ecdysozoa</taxon>
        <taxon>Arthropoda</taxon>
        <taxon>Hexapoda</taxon>
        <taxon>Insecta</taxon>
        <taxon>Pterygota</taxon>
        <taxon>Neoptera</taxon>
        <taxon>Paraneoptera</taxon>
        <taxon>Hemiptera</taxon>
        <taxon>Sternorrhyncha</taxon>
        <taxon>Aphidomorpha</taxon>
        <taxon>Aphidoidea</taxon>
        <taxon>Aphididae</taxon>
        <taxon>Macrosiphini</taxon>
        <taxon>Acyrthosiphon</taxon>
    </lineage>
</organism>
<dbReference type="FunFam" id="3.10.50.10:FF:000001">
    <property type="entry name" value="Chitinase 3-like 1"/>
    <property type="match status" value="3"/>
</dbReference>
<dbReference type="InterPro" id="IPR002557">
    <property type="entry name" value="Chitin-bd_dom"/>
</dbReference>
<keyword evidence="17" id="KW-1185">Reference proteome</keyword>
<evidence type="ECO:0000313" key="17">
    <source>
        <dbReference type="Proteomes" id="UP000007819"/>
    </source>
</evidence>
<dbReference type="InterPro" id="IPR011583">
    <property type="entry name" value="Chitinase_II/V-like_cat"/>
</dbReference>
<feature type="domain" description="GH18" evidence="15">
    <location>
        <begin position="1803"/>
        <end position="2171"/>
    </location>
</feature>
<dbReference type="SUPFAM" id="SSF54556">
    <property type="entry name" value="Chitinase insertion domain"/>
    <property type="match status" value="4"/>
</dbReference>
<evidence type="ECO:0000256" key="9">
    <source>
        <dbReference type="ARBA" id="ARBA00023277"/>
    </source>
</evidence>
<proteinExistence type="inferred from homology"/>
<reference evidence="16" key="2">
    <citation type="submission" date="2022-06" db="UniProtKB">
        <authorList>
            <consortium name="EnsemblMetazoa"/>
        </authorList>
    </citation>
    <scope>IDENTIFICATION</scope>
</reference>
<dbReference type="SUPFAM" id="SSF51445">
    <property type="entry name" value="(Trans)glycosidases"/>
    <property type="match status" value="4"/>
</dbReference>
<feature type="domain" description="GH18" evidence="15">
    <location>
        <begin position="1339"/>
        <end position="1708"/>
    </location>
</feature>
<protein>
    <recommendedName>
        <fullName evidence="3">chitinase</fullName>
        <ecNumber evidence="3">3.2.1.14</ecNumber>
    </recommendedName>
</protein>
<dbReference type="PANTHER" id="PTHR11177:SF359">
    <property type="entry name" value="CHITINASE 10-RELATED"/>
    <property type="match status" value="1"/>
</dbReference>
<keyword evidence="4" id="KW-0147">Chitin-binding</keyword>
<dbReference type="KEGG" id="api:100169480"/>
<evidence type="ECO:0000256" key="12">
    <source>
        <dbReference type="RuleBase" id="RU000489"/>
    </source>
</evidence>
<dbReference type="GO" id="GO:0006032">
    <property type="term" value="P:chitin catabolic process"/>
    <property type="evidence" value="ECO:0007669"/>
    <property type="project" value="UniProtKB-KW"/>
</dbReference>
<feature type="domain" description="Chitin-binding type-2" evidence="14">
    <location>
        <begin position="2205"/>
        <end position="2259"/>
    </location>
</feature>
<dbReference type="GO" id="GO:0008061">
    <property type="term" value="F:chitin binding"/>
    <property type="evidence" value="ECO:0007669"/>
    <property type="project" value="UniProtKB-KW"/>
</dbReference>
<dbReference type="PROSITE" id="PS01095">
    <property type="entry name" value="GH18_1"/>
    <property type="match status" value="1"/>
</dbReference>
<dbReference type="InterPro" id="IPR001223">
    <property type="entry name" value="Glyco_hydro18_cat"/>
</dbReference>
<evidence type="ECO:0000259" key="14">
    <source>
        <dbReference type="PROSITE" id="PS50940"/>
    </source>
</evidence>
<dbReference type="CDD" id="cd02872">
    <property type="entry name" value="GH18_chitolectin_chitotriosidase"/>
    <property type="match status" value="3"/>
</dbReference>
<dbReference type="InterPro" id="IPR036508">
    <property type="entry name" value="Chitin-bd_dom_sf"/>
</dbReference>
<dbReference type="FunFam" id="3.10.50.10:FF:000004">
    <property type="entry name" value="Chitinase 5"/>
    <property type="match status" value="1"/>
</dbReference>
<dbReference type="PROSITE" id="PS50940">
    <property type="entry name" value="CHIT_BIND_II"/>
    <property type="match status" value="4"/>
</dbReference>
<dbReference type="Gene3D" id="3.20.20.80">
    <property type="entry name" value="Glycosidases"/>
    <property type="match status" value="4"/>
</dbReference>
<dbReference type="GeneID" id="100169480"/>
<evidence type="ECO:0000256" key="1">
    <source>
        <dbReference type="ARBA" id="ARBA00000822"/>
    </source>
</evidence>
<keyword evidence="8" id="KW-1015">Disulfide bond</keyword>
<keyword evidence="10 12" id="KW-0326">Glycosidase</keyword>
<feature type="compositionally biased region" description="Low complexity" evidence="13">
    <location>
        <begin position="1721"/>
        <end position="1783"/>
    </location>
</feature>
<sequence length="2274" mass="257990">MPRRVVNRPRNRRWSAIGSTTSAMRIIGVLFTVILFFVPSRGLTYIDEDESSDNRNREFNILPSRAAIERVPHQFERYKIHVPVRDAVEKLPSKKDPSPSKYRLASGSANVFCHLDSTQYHKNQIPQNLEKIILSSCTHVLFSSADTNFDTIANNWYSSQSNGTFASIARLKKKNPATKILLLINDILPESVSFSKRDFIISVSEVLKISGFDGLVLSDVIPTTYNEFGEDENTKEEFPLLIEELASVLKPRGWSLSLIVPPLDQTSRNYDTKRIVLNLDFIILKSFDFRQDGEKIIGHHAPLYSAVDRDPSSKYRNVDYMVKHWIHNGADPNQIIVGVALFGRSFRLTDPKNFQPGSRTNGDGYAGRWTKTSGFLSYYEVCDRTKKDDWRQYSDKSGSPFVVRKDQWISYENHHSLTRKLEYMEKLSLGGVMLWSLDSDDYNGLCGTPWPLVTTVKTYISNVNKKNSMANDLRETPLQFDLNKKVVCYFASWSWYRYGEGKFAPEYIDKGLCTHVVYAFASLDPNDLTITSGNEWEDFENKFYERLVSNSKSGDIKVMISMGGWTDSAGDKYSKLISTGTSRRSFVNSAVAFLRKYNFNGLHLDWNYPVCWQADCTQGPSSDKTNFVKLIQELKSEFNKQDPPFELSAAISGYEEIIKEAYDFPSLSEYLDFMSIMTYDYHGSWENVTGHVSPAYYKDGDEFPKYNMDSTIKLIRKLGADPSKIVVGLPFYGQTYTLSSNSEHGLGDPAKGSGYPGEYTQQPGMLAYYEICNRVANEKWQVSRDKNSGFDPYAYDGNQWVSYDDEISIKLKSEYIVNQELGGAMVWTIDLDDFNNICCKGSYPLLTKVNEVFKRIPIKSSNLICNKPDYPTTPTYQIPTTTEEGQGSWEEQSSSTVSTTQPTRPTTISTTQQPTRPTTQYITKPQTRPSTTTTTIPPTTSTTTTTESNIDEIIEIEQQTTHKPSVNRPWWSEYHTQKPEQQEICKPGTYQSSKDDCQNYYQCKNGRYRKYTCKEGLLWNRNANKCDSLRNVECNEPTNSQISEVTTTTTTTQKPVTTSRPTTIRPTPTWRPTTTTGRPITTWRPTTTTARPVTTWRPTTTTKKYRNCVEGEYVAAIGDCTSYFVCSYGYFVRQFCSAGLAWNDKKKMCDWKYNVYCNYQRSNSIFTYTSMLVKSSVECQDGEFAPHPGDCNKYLQCLWGKFKVNSCPAGLYWNNRFRLCDWPMNSGCMPSQEINTYPTDEPDIPSSPSQPSSTEPTTKPTTSKPIIIKPTTLKPTTLKPTTPTSTTSTSESTTEENYIPWKPTTGVPTTEDPWAWKPTTTTAATLPTTQSNYHLTGQYKVVCYFTNWAWYRPSPGKFFPEDTDPNLCTHVVYGFATLDYTELVIRVFDSWADIDNGFYERVVALKRRGVKVSIGLGGWNDSAGDKYSRLVNNRSSRKKFINNVLDFMHKYGFEGLDVDWEYPKCWQTNCDQGPDSDKNAFSNFLIELKQAFKPHGYLLSAAVSPSKVVIDSGYDVPILNQYLDWIGVMAYDYHGQWDKKTGHVAPIYNHPEDEIEYFNLNYTVHYWIEKGANSRKIVLGFPLYGQSFTLSNPKVHGLNAPSSGAGEAGPFTRSAGFIAYYEICRKLASEQWTIVQDPQHRMGPYAYKGNQWVGFDDVKTVAQKAEYVKSMNLGGAMIWALDLDDYRNVCGQGNYPLLSTIMKTLGQKHGNPQTTPMIPVTSKPTTSMTTTSSPHYNTSTTEVSTTTQLSPTRPTKPTYTKPTTTKPTTMTKPTTTTTTTTSTTTTAISKPTTTVKPPSAEYFKVVCYFTNWAWYRHSGGKYLPSDIDPSLCTHIIYGFAVLDNDELTIRAHDTWADFDNFFYRKVTALKKFGVKVLLAIGGWNDSAGSKYSELVNNPLARSKFVEHVVGYLKQNDFDGLDFDWEYPKCWQVDCKRGPKSDKEGFSRLLLDLREAFDKEGFLLSAAVSPNKVVIDAGYDVPLLSATLDWISVMAYDYHGQWDKKTGHVAPMYSHPDDFDMTYNANFTLYYWVNQGADPRKLIMGMPTYGQSFSLASKNNGLNAPTYGGGEAGDATRSRGFLSYYEICHKVLKRDWQLVQDPLGRMGPYAYSGNQWVSFDDQDMIRFKSEFVVRNDLGGAMIWALDLDDFKNVCGCETYPMLKTINRVLGRLPGPGPDCYLDQERNDLDGVVIDNSDVESEEEQGRGQCTEPLLKGHGTDCNKYVICEFGSLLEQSCPSNLYFNKMNMLCDWPENVNCTQKKRLSSSHRQLRLLH</sequence>
<dbReference type="InterPro" id="IPR029070">
    <property type="entry name" value="Chitinase_insertion_sf"/>
</dbReference>
<keyword evidence="7" id="KW-0146">Chitin degradation</keyword>
<evidence type="ECO:0000256" key="13">
    <source>
        <dbReference type="SAM" id="MobiDB-lite"/>
    </source>
</evidence>
<evidence type="ECO:0000256" key="5">
    <source>
        <dbReference type="ARBA" id="ARBA00022729"/>
    </source>
</evidence>
<comment type="catalytic activity">
    <reaction evidence="1">
        <text>Random endo-hydrolysis of N-acetyl-beta-D-glucosaminide (1-&gt;4)-beta-linkages in chitin and chitodextrins.</text>
        <dbReference type="EC" id="3.2.1.14"/>
    </reaction>
</comment>
<dbReference type="OrthoDB" id="73875at2759"/>
<feature type="region of interest" description="Disordered" evidence="13">
    <location>
        <begin position="1710"/>
        <end position="1783"/>
    </location>
</feature>
<dbReference type="Proteomes" id="UP000007819">
    <property type="component" value="Chromosome A1"/>
</dbReference>
<name>A0A8R1VYF8_ACYPI</name>
<evidence type="ECO:0000256" key="11">
    <source>
        <dbReference type="ARBA" id="ARBA00023326"/>
    </source>
</evidence>
<dbReference type="Pfam" id="PF01607">
    <property type="entry name" value="CBM_14"/>
    <property type="match status" value="4"/>
</dbReference>
<evidence type="ECO:0000256" key="2">
    <source>
        <dbReference type="ARBA" id="ARBA00009121"/>
    </source>
</evidence>
<keyword evidence="6 12" id="KW-0378">Hydrolase</keyword>
<keyword evidence="9" id="KW-0119">Carbohydrate metabolism</keyword>
<dbReference type="PROSITE" id="PS51910">
    <property type="entry name" value="GH18_2"/>
    <property type="match status" value="4"/>
</dbReference>
<feature type="domain" description="Chitin-binding type-2" evidence="14">
    <location>
        <begin position="1105"/>
        <end position="1159"/>
    </location>
</feature>
<dbReference type="InterPro" id="IPR017853">
    <property type="entry name" value="GH"/>
</dbReference>
<feature type="domain" description="GH18" evidence="15">
    <location>
        <begin position="109"/>
        <end position="463"/>
    </location>
</feature>
<evidence type="ECO:0000256" key="4">
    <source>
        <dbReference type="ARBA" id="ARBA00022669"/>
    </source>
</evidence>
<dbReference type="GO" id="GO:0000272">
    <property type="term" value="P:polysaccharide catabolic process"/>
    <property type="evidence" value="ECO:0007669"/>
    <property type="project" value="UniProtKB-KW"/>
</dbReference>
<feature type="compositionally biased region" description="Low complexity" evidence="13">
    <location>
        <begin position="1244"/>
        <end position="1296"/>
    </location>
</feature>
<feature type="region of interest" description="Disordered" evidence="13">
    <location>
        <begin position="1232"/>
        <end position="1315"/>
    </location>
</feature>
<evidence type="ECO:0000256" key="7">
    <source>
        <dbReference type="ARBA" id="ARBA00023024"/>
    </source>
</evidence>
<keyword evidence="5" id="KW-0732">Signal</keyword>
<feature type="region of interest" description="Disordered" evidence="13">
    <location>
        <begin position="1045"/>
        <end position="1081"/>
    </location>
</feature>
<feature type="compositionally biased region" description="Low complexity" evidence="13">
    <location>
        <begin position="1046"/>
        <end position="1081"/>
    </location>
</feature>
<evidence type="ECO:0000313" key="16">
    <source>
        <dbReference type="EnsemblMetazoa" id="XP_001943038.2"/>
    </source>
</evidence>
<accession>A0A8R1VYF8</accession>
<dbReference type="EnsemblMetazoa" id="XM_001943003.5">
    <property type="protein sequence ID" value="XP_001943038.2"/>
    <property type="gene ID" value="LOC100169480"/>
</dbReference>
<dbReference type="GO" id="GO:0005576">
    <property type="term" value="C:extracellular region"/>
    <property type="evidence" value="ECO:0007669"/>
    <property type="project" value="InterPro"/>
</dbReference>
<feature type="region of interest" description="Disordered" evidence="13">
    <location>
        <begin position="871"/>
        <end position="946"/>
    </location>
</feature>
<dbReference type="FunFam" id="3.20.20.80:FF:000007">
    <property type="entry name" value="Acidic mammalian chitinase"/>
    <property type="match status" value="3"/>
</dbReference>
<evidence type="ECO:0000256" key="6">
    <source>
        <dbReference type="ARBA" id="ARBA00022801"/>
    </source>
</evidence>
<reference evidence="17" key="1">
    <citation type="submission" date="2010-06" db="EMBL/GenBank/DDBJ databases">
        <authorList>
            <person name="Jiang H."/>
            <person name="Abraham K."/>
            <person name="Ali S."/>
            <person name="Alsbrooks S.L."/>
            <person name="Anim B.N."/>
            <person name="Anosike U.S."/>
            <person name="Attaway T."/>
            <person name="Bandaranaike D.P."/>
            <person name="Battles P.K."/>
            <person name="Bell S.N."/>
            <person name="Bell A.V."/>
            <person name="Beltran B."/>
            <person name="Bickham C."/>
            <person name="Bustamante Y."/>
            <person name="Caleb T."/>
            <person name="Canada A."/>
            <person name="Cardenas V."/>
            <person name="Carter K."/>
            <person name="Chacko J."/>
            <person name="Chandrabose M.N."/>
            <person name="Chavez D."/>
            <person name="Chavez A."/>
            <person name="Chen L."/>
            <person name="Chu H.-S."/>
            <person name="Claassen K.J."/>
            <person name="Cockrell R."/>
            <person name="Collins M."/>
            <person name="Cooper J.A."/>
            <person name="Cree A."/>
            <person name="Curry S.M."/>
            <person name="Da Y."/>
            <person name="Dao M.D."/>
            <person name="Das B."/>
            <person name="Davila M.-L."/>
            <person name="Davy-Carroll L."/>
            <person name="Denson S."/>
            <person name="Dinh H."/>
            <person name="Ebong V.E."/>
            <person name="Edwards J.R."/>
            <person name="Egan A."/>
            <person name="El-Daye J."/>
            <person name="Escobedo L."/>
            <person name="Fernandez S."/>
            <person name="Fernando P.R."/>
            <person name="Flagg N."/>
            <person name="Forbes L.D."/>
            <person name="Fowler R.G."/>
            <person name="Fu Q."/>
            <person name="Gabisi R.A."/>
            <person name="Ganer J."/>
            <person name="Garbino Pronczuk A."/>
            <person name="Garcia R.M."/>
            <person name="Garner T."/>
            <person name="Garrett T.E."/>
            <person name="Gonzalez D.A."/>
            <person name="Hamid H."/>
            <person name="Hawkins E.S."/>
            <person name="Hirani K."/>
            <person name="Hogues M.E."/>
            <person name="Hollins B."/>
            <person name="Hsiao C.-H."/>
            <person name="Jabil R."/>
            <person name="James M.L."/>
            <person name="Jhangiani S.N."/>
            <person name="Johnson B."/>
            <person name="Johnson Q."/>
            <person name="Joshi V."/>
            <person name="Kalu J.B."/>
            <person name="Kam C."/>
            <person name="Kashfia A."/>
            <person name="Keebler J."/>
            <person name="Kisamo H."/>
            <person name="Kovar C.L."/>
            <person name="Lago L.A."/>
            <person name="Lai C.-Y."/>
            <person name="Laidlaw J."/>
            <person name="Lara F."/>
            <person name="Le T.-K."/>
            <person name="Lee S.L."/>
            <person name="Legall F.H."/>
            <person name="Lemon S.J."/>
            <person name="Lewis L.R."/>
            <person name="Li B."/>
            <person name="Liu Y."/>
            <person name="Liu Y.-S."/>
            <person name="Lopez J."/>
            <person name="Lozado R.J."/>
            <person name="Lu J."/>
            <person name="Madu R.C."/>
            <person name="Maheshwari M."/>
            <person name="Maheshwari R."/>
            <person name="Malloy K."/>
            <person name="Martinez E."/>
            <person name="Mathew T."/>
            <person name="Mercado I.C."/>
            <person name="Mercado C."/>
            <person name="Meyer B."/>
            <person name="Montgomery K."/>
            <person name="Morgan M.B."/>
            <person name="Munidasa M."/>
            <person name="Nazareth L.V."/>
            <person name="Nelson J."/>
            <person name="Ng B.M."/>
            <person name="Nguyen N.B."/>
            <person name="Nguyen P.Q."/>
            <person name="Nguyen T."/>
            <person name="Obregon M."/>
            <person name="Okwuonu G.O."/>
            <person name="Onwere C.G."/>
            <person name="Orozco G."/>
            <person name="Parra A."/>
            <person name="Patel S."/>
            <person name="Patil S."/>
            <person name="Perez A."/>
            <person name="Perez Y."/>
            <person name="Pham C."/>
            <person name="Primus E.L."/>
            <person name="Pu L.-L."/>
            <person name="Puazo M."/>
            <person name="Qin X."/>
            <person name="Quiroz J.B."/>
            <person name="Reese J."/>
            <person name="Richards S."/>
            <person name="Rives C.M."/>
            <person name="Robberts R."/>
            <person name="Ruiz S.J."/>
            <person name="Ruiz M.J."/>
            <person name="Santibanez J."/>
            <person name="Schneider B.W."/>
            <person name="Sisson I."/>
            <person name="Smith M."/>
            <person name="Sodergren E."/>
            <person name="Song X.-Z."/>
            <person name="Song B.B."/>
            <person name="Summersgill H."/>
            <person name="Thelus R."/>
            <person name="Thornton R.D."/>
            <person name="Trejos Z.Y."/>
            <person name="Usmani K."/>
            <person name="Vattathil S."/>
            <person name="Villasana D."/>
            <person name="Walker D.L."/>
            <person name="Wang S."/>
            <person name="Wang K."/>
            <person name="White C.S."/>
            <person name="Williams A.C."/>
            <person name="Williamson J."/>
            <person name="Wilson K."/>
            <person name="Woghiren I.O."/>
            <person name="Woodworth J.R."/>
            <person name="Worley K.C."/>
            <person name="Wright R.A."/>
            <person name="Wu W."/>
            <person name="Young L."/>
            <person name="Zhang L."/>
            <person name="Zhang J."/>
            <person name="Zhu Y."/>
            <person name="Muzny D.M."/>
            <person name="Weinstock G."/>
            <person name="Gibbs R.A."/>
        </authorList>
    </citation>
    <scope>NUCLEOTIDE SEQUENCE [LARGE SCALE GENOMIC DNA]</scope>
    <source>
        <strain evidence="17">LSR1</strain>
    </source>
</reference>
<dbReference type="RefSeq" id="XP_001943038.2">
    <property type="nucleotide sequence ID" value="XM_001943003.4"/>
</dbReference>
<dbReference type="SMART" id="SM00636">
    <property type="entry name" value="Glyco_18"/>
    <property type="match status" value="4"/>
</dbReference>
<keyword evidence="11" id="KW-0624">Polysaccharide degradation</keyword>
<comment type="similarity">
    <text evidence="2">Belongs to the glycosyl hydrolase 18 family. Chitinase class II subfamily.</text>
</comment>
<feature type="domain" description="Chitin-binding type-2" evidence="14">
    <location>
        <begin position="1176"/>
        <end position="1230"/>
    </location>
</feature>
<dbReference type="Gene3D" id="2.170.140.10">
    <property type="entry name" value="Chitin binding domain"/>
    <property type="match status" value="4"/>
</dbReference>
<dbReference type="InterPro" id="IPR050314">
    <property type="entry name" value="Glycosyl_Hydrlase_18"/>
</dbReference>
<dbReference type="SUPFAM" id="SSF57625">
    <property type="entry name" value="Invertebrate chitin-binding proteins"/>
    <property type="match status" value="4"/>
</dbReference>
<dbReference type="PANTHER" id="PTHR11177">
    <property type="entry name" value="CHITINASE"/>
    <property type="match status" value="1"/>
</dbReference>
<dbReference type="GO" id="GO:0008843">
    <property type="term" value="F:endochitinase activity"/>
    <property type="evidence" value="ECO:0007669"/>
    <property type="project" value="UniProtKB-EC"/>
</dbReference>